<organism evidence="1 2">
    <name type="scientific">Rhodococcus erythropolis</name>
    <name type="common">Arthrobacter picolinophilus</name>
    <dbReference type="NCBI Taxonomy" id="1833"/>
    <lineage>
        <taxon>Bacteria</taxon>
        <taxon>Bacillati</taxon>
        <taxon>Actinomycetota</taxon>
        <taxon>Actinomycetes</taxon>
        <taxon>Mycobacteriales</taxon>
        <taxon>Nocardiaceae</taxon>
        <taxon>Rhodococcus</taxon>
        <taxon>Rhodococcus erythropolis group</taxon>
    </lineage>
</organism>
<sequence>MDKISADIRPPWITDPGKDAGAVDGFGEFIVVESPRSLMDQCGLFHQQPLGTGRYIRYSTSRTGRP</sequence>
<proteinExistence type="predicted"/>
<evidence type="ECO:0000313" key="2">
    <source>
        <dbReference type="Proteomes" id="UP000325576"/>
    </source>
</evidence>
<dbReference type="KEGG" id="reb:XU06_31140"/>
<name>A0A0C2W828_RHOER</name>
<reference evidence="1 2" key="1">
    <citation type="journal article" date="2017" name="Poromechanics V (2013)">
        <title>Genomic Characterization of the Arsenic-Tolerant Actinobacterium, &lt;i&gt;Rhodococcus erythropolis&lt;/i&gt; S43.</title>
        <authorList>
            <person name="Retamal-Morales G."/>
            <person name="Mehnert M."/>
            <person name="Schwabe R."/>
            <person name="Tischler D."/>
            <person name="Schloemann M."/>
            <person name="Levican G.J."/>
        </authorList>
    </citation>
    <scope>NUCLEOTIDE SEQUENCE [LARGE SCALE GENOMIC DNA]</scope>
    <source>
        <strain evidence="1 2">S43</strain>
    </source>
</reference>
<dbReference type="AlphaFoldDB" id="A0A0C2W828"/>
<accession>A0A0C2W828</accession>
<comment type="caution">
    <text evidence="1">The sequence shown here is derived from an EMBL/GenBank/DDBJ whole genome shotgun (WGS) entry which is preliminary data.</text>
</comment>
<protein>
    <submittedName>
        <fullName evidence="1">Uncharacterized protein</fullName>
    </submittedName>
</protein>
<evidence type="ECO:0000313" key="1">
    <source>
        <dbReference type="EMBL" id="KAB2586054.1"/>
    </source>
</evidence>
<dbReference type="EMBL" id="MRBO01000249">
    <property type="protein sequence ID" value="KAB2586054.1"/>
    <property type="molecule type" value="Genomic_DNA"/>
</dbReference>
<gene>
    <name evidence="1" type="ORF">BS297_07320</name>
</gene>
<dbReference type="Proteomes" id="UP000325576">
    <property type="component" value="Unassembled WGS sequence"/>
</dbReference>